<geneLocation type="plasmid" evidence="2">
    <name>pCG4</name>
</geneLocation>
<gene>
    <name evidence="2" type="primary">ycg4F</name>
</gene>
<accession>Q9EUM9</accession>
<keyword evidence="2" id="KW-0614">Plasmid</keyword>
<organism evidence="2">
    <name type="scientific">Corynebacterium glutamicum</name>
    <name type="common">Brevibacterium saccharolyticum</name>
    <dbReference type="NCBI Taxonomy" id="1718"/>
    <lineage>
        <taxon>Bacteria</taxon>
        <taxon>Bacillati</taxon>
        <taxon>Actinomycetota</taxon>
        <taxon>Actinomycetes</taxon>
        <taxon>Mycobacteriales</taxon>
        <taxon>Corynebacteriaceae</taxon>
        <taxon>Corynebacterium</taxon>
    </lineage>
</organism>
<dbReference type="AlphaFoldDB" id="Q9EUM9"/>
<proteinExistence type="predicted"/>
<dbReference type="EMBL" id="AF164956">
    <property type="protein sequence ID" value="AAG00287.1"/>
    <property type="molecule type" value="Genomic_DNA"/>
</dbReference>
<reference evidence="2" key="1">
    <citation type="journal article" date="2003" name="J. Biotechnol.">
        <title>Plasmids in Corynebacterium glutamicum and their molecular classification by comparative genomics.</title>
        <authorList>
            <person name="Tauch A."/>
            <person name="Puhler A."/>
            <person name="Kalinowski J."/>
            <person name="Thierbach G."/>
        </authorList>
    </citation>
    <scope>NUCLEOTIDE SEQUENCE</scope>
    <source>
        <strain evidence="2">ATCC 31830</strain>
    </source>
</reference>
<feature type="region of interest" description="Disordered" evidence="1">
    <location>
        <begin position="1"/>
        <end position="26"/>
    </location>
</feature>
<sequence length="80" mass="9006">MNSRKKAARERLLKSLGVPENHQDEMSDNELAVASYRSLLNSIASQSDLADSKTASAEVISEIGKMREEKRGRSRVRMDR</sequence>
<evidence type="ECO:0000313" key="2">
    <source>
        <dbReference type="EMBL" id="AAG00287.1"/>
    </source>
</evidence>
<dbReference type="RefSeq" id="WP_011117028.1">
    <property type="nucleotide sequence ID" value="NC_004945.1"/>
</dbReference>
<name>Q9EUM9_CORGT</name>
<evidence type="ECO:0000256" key="1">
    <source>
        <dbReference type="SAM" id="MobiDB-lite"/>
    </source>
</evidence>
<protein>
    <submittedName>
        <fullName evidence="2">Ycg4F</fullName>
    </submittedName>
</protein>